<evidence type="ECO:0000256" key="3">
    <source>
        <dbReference type="ARBA" id="ARBA00009263"/>
    </source>
</evidence>
<comment type="similarity">
    <text evidence="3 7">Belongs to the NAD(P)-dependent epimerase/dehydratase family. GDP-mannose 4,6-dehydratase subfamily.</text>
</comment>
<evidence type="ECO:0000256" key="5">
    <source>
        <dbReference type="ARBA" id="ARBA00023239"/>
    </source>
</evidence>
<proteinExistence type="inferred from homology"/>
<dbReference type="Proteomes" id="UP000183200">
    <property type="component" value="Unassembled WGS sequence"/>
</dbReference>
<keyword evidence="5 7" id="KW-0456">Lyase</keyword>
<evidence type="ECO:0000256" key="1">
    <source>
        <dbReference type="ARBA" id="ARBA00000188"/>
    </source>
</evidence>
<dbReference type="NCBIfam" id="TIGR01472">
    <property type="entry name" value="gmd"/>
    <property type="match status" value="1"/>
</dbReference>
<dbReference type="STRING" id="430522.BFS30_06820"/>
<dbReference type="CDD" id="cd05260">
    <property type="entry name" value="GDP_MD_SDR_e"/>
    <property type="match status" value="1"/>
</dbReference>
<accession>A0A1G9WFN5</accession>
<dbReference type="GO" id="GO:0042351">
    <property type="term" value="P:'de novo' GDP-L-fucose biosynthetic process"/>
    <property type="evidence" value="ECO:0007669"/>
    <property type="project" value="TreeGrafter"/>
</dbReference>
<reference evidence="10" key="1">
    <citation type="submission" date="2016-10" db="EMBL/GenBank/DDBJ databases">
        <authorList>
            <person name="Varghese N."/>
            <person name="Submissions S."/>
        </authorList>
    </citation>
    <scope>NUCLEOTIDE SEQUENCE [LARGE SCALE GENOMIC DNA]</scope>
    <source>
        <strain evidence="10">DSM 19110</strain>
    </source>
</reference>
<evidence type="ECO:0000313" key="9">
    <source>
        <dbReference type="EMBL" id="SDM82986.1"/>
    </source>
</evidence>
<evidence type="ECO:0000313" key="10">
    <source>
        <dbReference type="Proteomes" id="UP000183200"/>
    </source>
</evidence>
<comment type="cofactor">
    <cofactor evidence="2 7">
        <name>NADP(+)</name>
        <dbReference type="ChEBI" id="CHEBI:58349"/>
    </cofactor>
</comment>
<dbReference type="GO" id="GO:0008446">
    <property type="term" value="F:GDP-mannose 4,6-dehydratase activity"/>
    <property type="evidence" value="ECO:0007669"/>
    <property type="project" value="UniProtKB-UniRule"/>
</dbReference>
<keyword evidence="10" id="KW-1185">Reference proteome</keyword>
<name>A0A1G9WFN5_9SPHI</name>
<dbReference type="SUPFAM" id="SSF51735">
    <property type="entry name" value="NAD(P)-binding Rossmann-fold domains"/>
    <property type="match status" value="1"/>
</dbReference>
<dbReference type="InterPro" id="IPR016040">
    <property type="entry name" value="NAD(P)-bd_dom"/>
</dbReference>
<comment type="caution">
    <text evidence="7">Lacks conserved residue(s) required for the propagation of feature annotation.</text>
</comment>
<evidence type="ECO:0000256" key="4">
    <source>
        <dbReference type="ARBA" id="ARBA00011989"/>
    </source>
</evidence>
<dbReference type="Gene3D" id="3.40.50.720">
    <property type="entry name" value="NAD(P)-binding Rossmann-like Domain"/>
    <property type="match status" value="1"/>
</dbReference>
<evidence type="ECO:0000259" key="8">
    <source>
        <dbReference type="Pfam" id="PF16363"/>
    </source>
</evidence>
<dbReference type="PANTHER" id="PTHR43715">
    <property type="entry name" value="GDP-MANNOSE 4,6-DEHYDRATASE"/>
    <property type="match status" value="1"/>
</dbReference>
<comment type="catalytic activity">
    <reaction evidence="1 7">
        <text>GDP-alpha-D-mannose = GDP-4-dehydro-alpha-D-rhamnose + H2O</text>
        <dbReference type="Rhea" id="RHEA:23820"/>
        <dbReference type="ChEBI" id="CHEBI:15377"/>
        <dbReference type="ChEBI" id="CHEBI:57527"/>
        <dbReference type="ChEBI" id="CHEBI:57964"/>
        <dbReference type="EC" id="4.2.1.47"/>
    </reaction>
</comment>
<dbReference type="FunFam" id="3.40.50.720:FF:000924">
    <property type="entry name" value="GDP-mannose 4,6 dehydratase"/>
    <property type="match status" value="1"/>
</dbReference>
<dbReference type="OrthoDB" id="9779041at2"/>
<dbReference type="EC" id="4.2.1.47" evidence="4 7"/>
<dbReference type="AlphaFoldDB" id="A0A1G9WFN5"/>
<evidence type="ECO:0000256" key="7">
    <source>
        <dbReference type="HAMAP-Rule" id="MF_00955"/>
    </source>
</evidence>
<evidence type="ECO:0000256" key="2">
    <source>
        <dbReference type="ARBA" id="ARBA00001937"/>
    </source>
</evidence>
<gene>
    <name evidence="7" type="primary">gmd</name>
    <name evidence="9" type="ORF">SAMN05421820_105151</name>
</gene>
<organism evidence="9 10">
    <name type="scientific">Pedobacter steynii</name>
    <dbReference type="NCBI Taxonomy" id="430522"/>
    <lineage>
        <taxon>Bacteria</taxon>
        <taxon>Pseudomonadati</taxon>
        <taxon>Bacteroidota</taxon>
        <taxon>Sphingobacteriia</taxon>
        <taxon>Sphingobacteriales</taxon>
        <taxon>Sphingobacteriaceae</taxon>
        <taxon>Pedobacter</taxon>
    </lineage>
</organism>
<dbReference type="InterPro" id="IPR036291">
    <property type="entry name" value="NAD(P)-bd_dom_sf"/>
</dbReference>
<keyword evidence="7" id="KW-0521">NADP</keyword>
<dbReference type="RefSeq" id="WP_074608268.1">
    <property type="nucleotide sequence ID" value="NZ_FNGY01000005.1"/>
</dbReference>
<protein>
    <recommendedName>
        <fullName evidence="4 7">GDP-mannose 4,6-dehydratase</fullName>
        <ecNumber evidence="4 7">4.2.1.47</ecNumber>
    </recommendedName>
    <alternativeName>
        <fullName evidence="7">GDP-D-mannose dehydratase</fullName>
    </alternativeName>
</protein>
<feature type="domain" description="NAD(P)-binding" evidence="8">
    <location>
        <begin position="5"/>
        <end position="352"/>
    </location>
</feature>
<dbReference type="Gene3D" id="3.90.25.10">
    <property type="entry name" value="UDP-galactose 4-epimerase, domain 1"/>
    <property type="match status" value="1"/>
</dbReference>
<dbReference type="InterPro" id="IPR006368">
    <property type="entry name" value="GDP_Man_deHydtase"/>
</dbReference>
<comment type="function">
    <text evidence="6 7">Catalyzes the conversion of GDP-D-mannose to GDP-4-dehydro-6-deoxy-D-mannose.</text>
</comment>
<dbReference type="EMBL" id="FNGY01000005">
    <property type="protein sequence ID" value="SDM82986.1"/>
    <property type="molecule type" value="Genomic_DNA"/>
</dbReference>
<dbReference type="GO" id="GO:0070401">
    <property type="term" value="F:NADP+ binding"/>
    <property type="evidence" value="ECO:0007669"/>
    <property type="project" value="UniProtKB-UniRule"/>
</dbReference>
<sequence length="378" mass="43182">MKVALITGVTGQDGAYLAEFLLKKGYFVHGLKRRSSSFNTERIDHLYQDQHEHDLNFKLHYGDLTDSTNLIRIIQETQPDEIYNLAAMSHVKVSFETPEYTANADGIGPLRLLEAVRILGLVEKTKIYQASTSELYGLVQAVPQSETTPFYPRSPYAVAKMYGYWITVNYREAYHMYACNGILFNHESPVRGETFVTRKITRAACKIALGLQSCLYLGNLSAQRDWGHAKDYVEAMWLILQQEKPEDYVIATGVTTTVRDFVKMSFAELGIEIEFSGKDQYERGVIIDVDQELVQKLGLNDEYLKPGTIVVQVDEKYFRPTEVDLLLGDPTKANTQLGWKPKYDLPLLVQDMVHSDLHLMKKDEYLKQGGFKTLNYFE</sequence>
<evidence type="ECO:0000256" key="6">
    <source>
        <dbReference type="ARBA" id="ARBA00059383"/>
    </source>
</evidence>
<dbReference type="Pfam" id="PF16363">
    <property type="entry name" value="GDP_Man_Dehyd"/>
    <property type="match status" value="1"/>
</dbReference>
<dbReference type="PANTHER" id="PTHR43715:SF1">
    <property type="entry name" value="GDP-MANNOSE 4,6 DEHYDRATASE"/>
    <property type="match status" value="1"/>
</dbReference>
<dbReference type="HAMAP" id="MF_00955">
    <property type="entry name" value="GDP_Man_dehydratase"/>
    <property type="match status" value="1"/>
</dbReference>